<feature type="repeat" description="ANK" evidence="3">
    <location>
        <begin position="414"/>
        <end position="446"/>
    </location>
</feature>
<keyword evidence="2 3" id="KW-0040">ANK repeat</keyword>
<sequence length="626" mass="66859">MGCTSSSAEPAREPVTERVVVESEVVPETDMEDWPLAKLRERLAAAPAEAPLAAVVTTGAMNPPHAGHAQMLHQAAARLQEDGFEVVGAWVSPSHDGYVQPKAWSLRTVGLSAAFRLKLADHATEDDRLVAVGAWEAQQPGDWPDYPLVAKALRERLHALAVLEDGALSRLRDARVFYVCGTDHAQKCGLYGGGLKHAAGVGTVVVPRAGDMPSAARAVAGWGPYIAQPAAGDVASFSSTRVRSAIAAKDADAVRTMLSASAARFLLQPTAEEHECYSADYEKLGVSPPPPTSTEGVVVEGEAVLEAEVDRANDDGTTPLYAACEKGHVDAARLLLDKGADVNRANKDGWTPLYVACLQGHVDAARLLLDNGADVNRANKDGWTPLYVACLQGHVDAARLLLDNGADVNRANKYGATPLFSACYNGHVDAARLLLDKGAEVDRGGALYIACQNGHVYLARLLLDERADINRANEDGATPLFIACQQGKTYAARLLLEKGAEVDRAKESGQTPLWIACEGGRVDVARLLLEKGAEVDRANNDDETPLFMACRAGYVDVVRLLLDKGADVNKADKLGTTPLDAAKEEGDSAVYNSNKKKVVALLAEHHRRLLEARMMEAEPWAPEGET</sequence>
<evidence type="ECO:0000313" key="6">
    <source>
        <dbReference type="Proteomes" id="UP000789595"/>
    </source>
</evidence>
<proteinExistence type="predicted"/>
<dbReference type="SUPFAM" id="SSF52374">
    <property type="entry name" value="Nucleotidylyl transferase"/>
    <property type="match status" value="1"/>
</dbReference>
<dbReference type="Pfam" id="PF12796">
    <property type="entry name" value="Ank_2"/>
    <property type="match status" value="4"/>
</dbReference>
<dbReference type="PANTHER" id="PTHR24171">
    <property type="entry name" value="ANKYRIN REPEAT DOMAIN-CONTAINING PROTEIN 39-RELATED"/>
    <property type="match status" value="1"/>
</dbReference>
<dbReference type="Pfam" id="PF01467">
    <property type="entry name" value="CTP_transf_like"/>
    <property type="match status" value="1"/>
</dbReference>
<dbReference type="Gene3D" id="1.25.40.20">
    <property type="entry name" value="Ankyrin repeat-containing domain"/>
    <property type="match status" value="4"/>
</dbReference>
<protein>
    <recommendedName>
        <fullName evidence="4">Cytidyltransferase-like domain-containing protein</fullName>
    </recommendedName>
</protein>
<dbReference type="PROSITE" id="PS50297">
    <property type="entry name" value="ANK_REP_REGION"/>
    <property type="match status" value="7"/>
</dbReference>
<dbReference type="OrthoDB" id="10249694at2759"/>
<feature type="repeat" description="ANK" evidence="3">
    <location>
        <begin position="315"/>
        <end position="347"/>
    </location>
</feature>
<dbReference type="GO" id="GO:0003824">
    <property type="term" value="F:catalytic activity"/>
    <property type="evidence" value="ECO:0007669"/>
    <property type="project" value="InterPro"/>
</dbReference>
<dbReference type="InterPro" id="IPR002110">
    <property type="entry name" value="Ankyrin_rpt"/>
</dbReference>
<keyword evidence="6" id="KW-1185">Reference proteome</keyword>
<feature type="repeat" description="ANK" evidence="3">
    <location>
        <begin position="442"/>
        <end position="474"/>
    </location>
</feature>
<dbReference type="AlphaFoldDB" id="A0A8J2SEH5"/>
<evidence type="ECO:0000313" key="5">
    <source>
        <dbReference type="EMBL" id="CAH0370550.1"/>
    </source>
</evidence>
<gene>
    <name evidence="5" type="ORF">PECAL_3P04460</name>
</gene>
<organism evidence="5 6">
    <name type="scientific">Pelagomonas calceolata</name>
    <dbReference type="NCBI Taxonomy" id="35677"/>
    <lineage>
        <taxon>Eukaryota</taxon>
        <taxon>Sar</taxon>
        <taxon>Stramenopiles</taxon>
        <taxon>Ochrophyta</taxon>
        <taxon>Pelagophyceae</taxon>
        <taxon>Pelagomonadales</taxon>
        <taxon>Pelagomonadaceae</taxon>
        <taxon>Pelagomonas</taxon>
    </lineage>
</organism>
<name>A0A8J2SEH5_9STRA</name>
<dbReference type="InterPro" id="IPR036770">
    <property type="entry name" value="Ankyrin_rpt-contain_sf"/>
</dbReference>
<dbReference type="PANTHER" id="PTHR24171:SF9">
    <property type="entry name" value="ANKYRIN REPEAT DOMAIN-CONTAINING PROTEIN 39"/>
    <property type="match status" value="1"/>
</dbReference>
<feature type="repeat" description="ANK" evidence="3">
    <location>
        <begin position="381"/>
        <end position="413"/>
    </location>
</feature>
<keyword evidence="1" id="KW-0677">Repeat</keyword>
<dbReference type="InterPro" id="IPR004821">
    <property type="entry name" value="Cyt_trans-like"/>
</dbReference>
<dbReference type="PRINTS" id="PR01415">
    <property type="entry name" value="ANKYRIN"/>
</dbReference>
<dbReference type="EMBL" id="CAKKNE010000003">
    <property type="protein sequence ID" value="CAH0370550.1"/>
    <property type="molecule type" value="Genomic_DNA"/>
</dbReference>
<feature type="repeat" description="ANK" evidence="3">
    <location>
        <begin position="475"/>
        <end position="507"/>
    </location>
</feature>
<dbReference type="PROSITE" id="PS50088">
    <property type="entry name" value="ANK_REPEAT"/>
    <property type="match status" value="8"/>
</dbReference>
<reference evidence="5" key="1">
    <citation type="submission" date="2021-11" db="EMBL/GenBank/DDBJ databases">
        <authorList>
            <consortium name="Genoscope - CEA"/>
            <person name="William W."/>
        </authorList>
    </citation>
    <scope>NUCLEOTIDE SEQUENCE</scope>
</reference>
<dbReference type="InterPro" id="IPR014729">
    <property type="entry name" value="Rossmann-like_a/b/a_fold"/>
</dbReference>
<comment type="caution">
    <text evidence="5">The sequence shown here is derived from an EMBL/GenBank/DDBJ whole genome shotgun (WGS) entry which is preliminary data.</text>
</comment>
<evidence type="ECO:0000256" key="1">
    <source>
        <dbReference type="ARBA" id="ARBA00022737"/>
    </source>
</evidence>
<feature type="domain" description="Cytidyltransferase-like" evidence="4">
    <location>
        <begin position="57"/>
        <end position="155"/>
    </location>
</feature>
<dbReference type="Gene3D" id="3.40.50.620">
    <property type="entry name" value="HUPs"/>
    <property type="match status" value="1"/>
</dbReference>
<dbReference type="SUPFAM" id="SSF48403">
    <property type="entry name" value="Ankyrin repeat"/>
    <property type="match status" value="1"/>
</dbReference>
<feature type="repeat" description="ANK" evidence="3">
    <location>
        <begin position="508"/>
        <end position="540"/>
    </location>
</feature>
<evidence type="ECO:0000256" key="2">
    <source>
        <dbReference type="ARBA" id="ARBA00023043"/>
    </source>
</evidence>
<dbReference type="Proteomes" id="UP000789595">
    <property type="component" value="Unassembled WGS sequence"/>
</dbReference>
<evidence type="ECO:0000256" key="3">
    <source>
        <dbReference type="PROSITE-ProRule" id="PRU00023"/>
    </source>
</evidence>
<evidence type="ECO:0000259" key="4">
    <source>
        <dbReference type="Pfam" id="PF01467"/>
    </source>
</evidence>
<accession>A0A8J2SEH5</accession>
<feature type="repeat" description="ANK" evidence="3">
    <location>
        <begin position="348"/>
        <end position="380"/>
    </location>
</feature>
<feature type="repeat" description="ANK" evidence="3">
    <location>
        <begin position="541"/>
        <end position="573"/>
    </location>
</feature>
<dbReference type="SMART" id="SM00248">
    <property type="entry name" value="ANK"/>
    <property type="match status" value="8"/>
</dbReference>